<dbReference type="PANTHER" id="PTHR33121:SF70">
    <property type="entry name" value="SIGNALING PROTEIN YKOW"/>
    <property type="match status" value="1"/>
</dbReference>
<dbReference type="Gene3D" id="3.20.20.450">
    <property type="entry name" value="EAL domain"/>
    <property type="match status" value="1"/>
</dbReference>
<evidence type="ECO:0000313" key="4">
    <source>
        <dbReference type="EMBL" id="MBD7914683.1"/>
    </source>
</evidence>
<keyword evidence="1" id="KW-1133">Transmembrane helix</keyword>
<dbReference type="SMART" id="SM00052">
    <property type="entry name" value="EAL"/>
    <property type="match status" value="1"/>
</dbReference>
<keyword evidence="1" id="KW-0812">Transmembrane</keyword>
<dbReference type="InterPro" id="IPR001633">
    <property type="entry name" value="EAL_dom"/>
</dbReference>
<keyword evidence="5" id="KW-1185">Reference proteome</keyword>
<feature type="domain" description="GGDEF" evidence="3">
    <location>
        <begin position="365"/>
        <end position="505"/>
    </location>
</feature>
<organism evidence="4 5">
    <name type="scientific">Clostridium gallinarum</name>
    <dbReference type="NCBI Taxonomy" id="2762246"/>
    <lineage>
        <taxon>Bacteria</taxon>
        <taxon>Bacillati</taxon>
        <taxon>Bacillota</taxon>
        <taxon>Clostridia</taxon>
        <taxon>Eubacteriales</taxon>
        <taxon>Clostridiaceae</taxon>
        <taxon>Clostridium</taxon>
    </lineage>
</organism>
<dbReference type="InterPro" id="IPR035919">
    <property type="entry name" value="EAL_sf"/>
</dbReference>
<dbReference type="InterPro" id="IPR000160">
    <property type="entry name" value="GGDEF_dom"/>
</dbReference>
<dbReference type="Pfam" id="PF00563">
    <property type="entry name" value="EAL"/>
    <property type="match status" value="1"/>
</dbReference>
<dbReference type="Pfam" id="PF00990">
    <property type="entry name" value="GGDEF"/>
    <property type="match status" value="1"/>
</dbReference>
<dbReference type="Proteomes" id="UP000640335">
    <property type="component" value="Unassembled WGS sequence"/>
</dbReference>
<dbReference type="CDD" id="cd01948">
    <property type="entry name" value="EAL"/>
    <property type="match status" value="1"/>
</dbReference>
<dbReference type="InterPro" id="IPR050706">
    <property type="entry name" value="Cyclic-di-GMP_PDE-like"/>
</dbReference>
<dbReference type="Gene3D" id="3.30.70.270">
    <property type="match status" value="1"/>
</dbReference>
<reference evidence="4 5" key="1">
    <citation type="submission" date="2020-08" db="EMBL/GenBank/DDBJ databases">
        <title>A Genomic Blueprint of the Chicken Gut Microbiome.</title>
        <authorList>
            <person name="Gilroy R."/>
            <person name="Ravi A."/>
            <person name="Getino M."/>
            <person name="Pursley I."/>
            <person name="Horton D.L."/>
            <person name="Alikhan N.-F."/>
            <person name="Baker D."/>
            <person name="Gharbi K."/>
            <person name="Hall N."/>
            <person name="Watson M."/>
            <person name="Adriaenssens E.M."/>
            <person name="Foster-Nyarko E."/>
            <person name="Jarju S."/>
            <person name="Secka A."/>
            <person name="Antonio M."/>
            <person name="Oren A."/>
            <person name="Chaudhuri R."/>
            <person name="La Ragione R.M."/>
            <person name="Hildebrand F."/>
            <person name="Pallen M.J."/>
        </authorList>
    </citation>
    <scope>NUCLEOTIDE SEQUENCE [LARGE SCALE GENOMIC DNA]</scope>
    <source>
        <strain evidence="4 5">Sa3CUN1</strain>
    </source>
</reference>
<accession>A0ABR8Q2N7</accession>
<evidence type="ECO:0000259" key="3">
    <source>
        <dbReference type="PROSITE" id="PS50887"/>
    </source>
</evidence>
<evidence type="ECO:0000256" key="1">
    <source>
        <dbReference type="SAM" id="Phobius"/>
    </source>
</evidence>
<sequence>MINNLNKKEINVKKRLFKMTLFILIIIMSLFIFSSVSINLLRKINKQFHVDNIHSLMNEYKLNIDNQLNSDIEKLISLSYFLNNNDSINIDNFVNSLKDYSNNGDFVRISYYLLSNDYMSVISSNNDHYNKNIADLRIELKNLIQDCYTNKVPTISEVYFDYEFNDYFISYSVPIFNSSNEIVGVLSASRFLDVFFNILDSPTIFNKKLNIDWINSNGEFISWSKESLLDTKLSTIYDSNHVSDNEQLNIKNNIENNAYFQSSLSYKNKDYDLFFIPLKFNNWYLIYLDKLAVFDKPVSKLLDSINLFTALIVITILILLASILLYIKNNNKELMLLAYSDKLTGAYNFEKFSSSAVELLSLNDKQYSFVTLNIRHFQFINTILGTENADLLLIYISEVLNKSIHSDEVYCRYNADQFYLLLHATNKDELLNRVSKIVNDIIEYINNKINMNYPLSLYSGIAIHDETFINDSNALEVFNTLIYRAEFTQKHIEEEYESSIVLYDENMHKAKLLYKSIEMDMLSALENEEFKLFLQPKMDFKTNIITSAEALVRWIKDDGSVIYPDEFIPVFEKNGFCTKLDIYMLEKAFQKIRSWIDNGKKPIPISVNQTKLLFYQADYIDTLSTFVNKYNIPKKMIVLEFTESLATDNIDDLNKTLSKLKELGFVISLDDFGSGYSSLNILSSLNIDEVKFDRVFLQKNSDNDKYKSTIMNLVNLSKDLSLSTVMEGVESKEDELFLKEIGCNYGQGYFYSKPISSDEFDEKFIYKN</sequence>
<gene>
    <name evidence="4" type="ORF">H9660_05955</name>
</gene>
<dbReference type="Gene3D" id="3.30.450.20">
    <property type="entry name" value="PAS domain"/>
    <property type="match status" value="2"/>
</dbReference>
<proteinExistence type="predicted"/>
<evidence type="ECO:0000259" key="2">
    <source>
        <dbReference type="PROSITE" id="PS50883"/>
    </source>
</evidence>
<dbReference type="InterPro" id="IPR043128">
    <property type="entry name" value="Rev_trsase/Diguanyl_cyclase"/>
</dbReference>
<feature type="transmembrane region" description="Helical" evidence="1">
    <location>
        <begin position="307"/>
        <end position="327"/>
    </location>
</feature>
<dbReference type="PANTHER" id="PTHR33121">
    <property type="entry name" value="CYCLIC DI-GMP PHOSPHODIESTERASE PDEF"/>
    <property type="match status" value="1"/>
</dbReference>
<dbReference type="InterPro" id="IPR029787">
    <property type="entry name" value="Nucleotide_cyclase"/>
</dbReference>
<keyword evidence="1" id="KW-0472">Membrane</keyword>
<dbReference type="RefSeq" id="WP_191749449.1">
    <property type="nucleotide sequence ID" value="NZ_JACSQZ010000015.1"/>
</dbReference>
<dbReference type="SMART" id="SM00267">
    <property type="entry name" value="GGDEF"/>
    <property type="match status" value="1"/>
</dbReference>
<feature type="transmembrane region" description="Helical" evidence="1">
    <location>
        <begin position="21"/>
        <end position="41"/>
    </location>
</feature>
<dbReference type="CDD" id="cd18773">
    <property type="entry name" value="PDC1_HK_sensor"/>
    <property type="match status" value="1"/>
</dbReference>
<protein>
    <submittedName>
        <fullName evidence="4">GGDEF domain-containing protein</fullName>
    </submittedName>
</protein>
<feature type="domain" description="EAL" evidence="2">
    <location>
        <begin position="514"/>
        <end position="768"/>
    </location>
</feature>
<dbReference type="PROSITE" id="PS50887">
    <property type="entry name" value="GGDEF"/>
    <property type="match status" value="1"/>
</dbReference>
<dbReference type="EMBL" id="JACSQZ010000015">
    <property type="protein sequence ID" value="MBD7914683.1"/>
    <property type="molecule type" value="Genomic_DNA"/>
</dbReference>
<name>A0ABR8Q2N7_9CLOT</name>
<dbReference type="PROSITE" id="PS50883">
    <property type="entry name" value="EAL"/>
    <property type="match status" value="1"/>
</dbReference>
<comment type="caution">
    <text evidence="4">The sequence shown here is derived from an EMBL/GenBank/DDBJ whole genome shotgun (WGS) entry which is preliminary data.</text>
</comment>
<dbReference type="NCBIfam" id="TIGR00254">
    <property type="entry name" value="GGDEF"/>
    <property type="match status" value="1"/>
</dbReference>
<dbReference type="SUPFAM" id="SSF141868">
    <property type="entry name" value="EAL domain-like"/>
    <property type="match status" value="1"/>
</dbReference>
<evidence type="ECO:0000313" key="5">
    <source>
        <dbReference type="Proteomes" id="UP000640335"/>
    </source>
</evidence>
<dbReference type="SUPFAM" id="SSF55073">
    <property type="entry name" value="Nucleotide cyclase"/>
    <property type="match status" value="1"/>
</dbReference>